<keyword evidence="2" id="KW-0548">Nucleotidyltransferase</keyword>
<dbReference type="AlphaFoldDB" id="A0AAW1I755"/>
<organism evidence="2 3">
    <name type="scientific">Popillia japonica</name>
    <name type="common">Japanese beetle</name>
    <dbReference type="NCBI Taxonomy" id="7064"/>
    <lineage>
        <taxon>Eukaryota</taxon>
        <taxon>Metazoa</taxon>
        <taxon>Ecdysozoa</taxon>
        <taxon>Arthropoda</taxon>
        <taxon>Hexapoda</taxon>
        <taxon>Insecta</taxon>
        <taxon>Pterygota</taxon>
        <taxon>Neoptera</taxon>
        <taxon>Endopterygota</taxon>
        <taxon>Coleoptera</taxon>
        <taxon>Polyphaga</taxon>
        <taxon>Scarabaeiformia</taxon>
        <taxon>Scarabaeidae</taxon>
        <taxon>Rutelinae</taxon>
        <taxon>Popillia</taxon>
    </lineage>
</organism>
<sequence>MAFSRLKTILVERPVLAIYHPEAEAELRTYACKYGYGADHPEAEAELRTYACKYGYGAALMQESGDGKMYPIYYMSKKTSPAEKNYCSYELEILAIVTALKNFSLSARNTIQNYNRLCSVYANAKEKKVIHQSGEMGLTFGTIQLHNRASPWNCA</sequence>
<dbReference type="Pfam" id="PF17919">
    <property type="entry name" value="RT_RNaseH_2"/>
    <property type="match status" value="1"/>
</dbReference>
<keyword evidence="2" id="KW-0695">RNA-directed DNA polymerase</keyword>
<keyword evidence="3" id="KW-1185">Reference proteome</keyword>
<name>A0AAW1I755_POPJA</name>
<reference evidence="2 3" key="1">
    <citation type="journal article" date="2024" name="BMC Genomics">
        <title>De novo assembly and annotation of Popillia japonica's genome with initial clues to its potential as an invasive pest.</title>
        <authorList>
            <person name="Cucini C."/>
            <person name="Boschi S."/>
            <person name="Funari R."/>
            <person name="Cardaioli E."/>
            <person name="Iannotti N."/>
            <person name="Marturano G."/>
            <person name="Paoli F."/>
            <person name="Bruttini M."/>
            <person name="Carapelli A."/>
            <person name="Frati F."/>
            <person name="Nardi F."/>
        </authorList>
    </citation>
    <scope>NUCLEOTIDE SEQUENCE [LARGE SCALE GENOMIC DNA]</scope>
    <source>
        <strain evidence="2">DMR45628</strain>
    </source>
</reference>
<evidence type="ECO:0000259" key="1">
    <source>
        <dbReference type="Pfam" id="PF17919"/>
    </source>
</evidence>
<dbReference type="PANTHER" id="PTHR34072">
    <property type="entry name" value="ENZYMATIC POLYPROTEIN-RELATED"/>
    <property type="match status" value="1"/>
</dbReference>
<dbReference type="GO" id="GO:0003964">
    <property type="term" value="F:RNA-directed DNA polymerase activity"/>
    <property type="evidence" value="ECO:0007669"/>
    <property type="project" value="UniProtKB-KW"/>
</dbReference>
<feature type="domain" description="Reverse transcriptase/retrotransposon-derived protein RNase H-like" evidence="1">
    <location>
        <begin position="40"/>
        <end position="104"/>
    </location>
</feature>
<dbReference type="InterPro" id="IPR041577">
    <property type="entry name" value="RT_RNaseH_2"/>
</dbReference>
<evidence type="ECO:0000313" key="2">
    <source>
        <dbReference type="EMBL" id="KAK9685243.1"/>
    </source>
</evidence>
<proteinExistence type="predicted"/>
<gene>
    <name evidence="2" type="ORF">QE152_g38181</name>
</gene>
<dbReference type="Proteomes" id="UP001458880">
    <property type="component" value="Unassembled WGS sequence"/>
</dbReference>
<keyword evidence="2" id="KW-0808">Transferase</keyword>
<protein>
    <submittedName>
        <fullName evidence="2">RNase H-like domain found in reverse transcriptase</fullName>
    </submittedName>
</protein>
<comment type="caution">
    <text evidence="2">The sequence shown here is derived from an EMBL/GenBank/DDBJ whole genome shotgun (WGS) entry which is preliminary data.</text>
</comment>
<accession>A0AAW1I755</accession>
<dbReference type="SUPFAM" id="SSF56672">
    <property type="entry name" value="DNA/RNA polymerases"/>
    <property type="match status" value="1"/>
</dbReference>
<dbReference type="PANTHER" id="PTHR34072:SF52">
    <property type="entry name" value="RIBONUCLEASE H"/>
    <property type="match status" value="1"/>
</dbReference>
<evidence type="ECO:0000313" key="3">
    <source>
        <dbReference type="Proteomes" id="UP001458880"/>
    </source>
</evidence>
<dbReference type="InterPro" id="IPR043502">
    <property type="entry name" value="DNA/RNA_pol_sf"/>
</dbReference>
<dbReference type="EMBL" id="JASPKY010000792">
    <property type="protein sequence ID" value="KAK9685243.1"/>
    <property type="molecule type" value="Genomic_DNA"/>
</dbReference>